<comment type="caution">
    <text evidence="1">The sequence shown here is derived from an EMBL/GenBank/DDBJ whole genome shotgun (WGS) entry which is preliminary data.</text>
</comment>
<reference evidence="1" key="1">
    <citation type="submission" date="2023-01" db="EMBL/GenBank/DDBJ databases">
        <title>Genome assembly of the deep-sea coral Lophelia pertusa.</title>
        <authorList>
            <person name="Herrera S."/>
            <person name="Cordes E."/>
        </authorList>
    </citation>
    <scope>NUCLEOTIDE SEQUENCE</scope>
    <source>
        <strain evidence="1">USNM1676648</strain>
        <tissue evidence="1">Polyp</tissue>
    </source>
</reference>
<evidence type="ECO:0000313" key="1">
    <source>
        <dbReference type="EMBL" id="KAJ7376747.1"/>
    </source>
</evidence>
<gene>
    <name evidence="1" type="ORF">OS493_032805</name>
</gene>
<sequence>MKPVIKLLQEELGDTIPPITDCLFVWLCTFFPDEDNWLDEEHKLSFKDTVRNEKPTLGSVQSAIDLFHQNFQPEIKLQNDDEHESNHFKMIVETIHLLARRSETVLLEKLERDTATLCETARHFEFKSSPNQLLLDLFLRTSLEAGNYSPGSTVHQFVESSISFRCLGGKVVKLWGGMHGDISVRYPIWNRLELKFTLPDGKELKLDTGFVDYMRSKKRPLLTEQLSPVTELLQECTNQSMQGEKHIPRIDNLFTATYFLHVLGFSRPGKFFLRMYGN</sequence>
<accession>A0A9W9Z834</accession>
<proteinExistence type="predicted"/>
<dbReference type="EMBL" id="MU826391">
    <property type="protein sequence ID" value="KAJ7376747.1"/>
    <property type="molecule type" value="Genomic_DNA"/>
</dbReference>
<dbReference type="AlphaFoldDB" id="A0A9W9Z834"/>
<organism evidence="1 2">
    <name type="scientific">Desmophyllum pertusum</name>
    <dbReference type="NCBI Taxonomy" id="174260"/>
    <lineage>
        <taxon>Eukaryota</taxon>
        <taxon>Metazoa</taxon>
        <taxon>Cnidaria</taxon>
        <taxon>Anthozoa</taxon>
        <taxon>Hexacorallia</taxon>
        <taxon>Scleractinia</taxon>
        <taxon>Caryophylliina</taxon>
        <taxon>Caryophylliidae</taxon>
        <taxon>Desmophyllum</taxon>
    </lineage>
</organism>
<name>A0A9W9Z834_9CNID</name>
<protein>
    <submittedName>
        <fullName evidence="1">Uncharacterized protein</fullName>
    </submittedName>
</protein>
<keyword evidence="2" id="KW-1185">Reference proteome</keyword>
<dbReference type="Proteomes" id="UP001163046">
    <property type="component" value="Unassembled WGS sequence"/>
</dbReference>
<evidence type="ECO:0000313" key="2">
    <source>
        <dbReference type="Proteomes" id="UP001163046"/>
    </source>
</evidence>
<dbReference type="OrthoDB" id="5948245at2759"/>